<dbReference type="InterPro" id="IPR005000">
    <property type="entry name" value="Aldolase/citrate-lyase_domain"/>
</dbReference>
<keyword evidence="8" id="KW-1185">Reference proteome</keyword>
<evidence type="ECO:0000313" key="7">
    <source>
        <dbReference type="EMBL" id="PRY39773.1"/>
    </source>
</evidence>
<dbReference type="PANTHER" id="PTHR32308:SF10">
    <property type="entry name" value="CITRATE LYASE SUBUNIT BETA"/>
    <property type="match status" value="1"/>
</dbReference>
<dbReference type="AlphaFoldDB" id="A0A2T0T2B5"/>
<feature type="binding site" evidence="5">
    <location>
        <position position="142"/>
    </location>
    <ligand>
        <name>Mg(2+)</name>
        <dbReference type="ChEBI" id="CHEBI:18420"/>
    </ligand>
</feature>
<dbReference type="InterPro" id="IPR011206">
    <property type="entry name" value="Citrate_lyase_beta/mcl1/mcl2"/>
</dbReference>
<dbReference type="InterPro" id="IPR015813">
    <property type="entry name" value="Pyrv/PenolPyrv_kinase-like_dom"/>
</dbReference>
<evidence type="ECO:0000259" key="6">
    <source>
        <dbReference type="Pfam" id="PF03328"/>
    </source>
</evidence>
<feature type="domain" description="HpcH/HpaI aldolase/citrate lyase" evidence="6">
    <location>
        <begin position="4"/>
        <end position="211"/>
    </location>
</feature>
<evidence type="ECO:0000256" key="1">
    <source>
        <dbReference type="ARBA" id="ARBA00001946"/>
    </source>
</evidence>
<evidence type="ECO:0000256" key="3">
    <source>
        <dbReference type="ARBA" id="ARBA00022842"/>
    </source>
</evidence>
<organism evidence="7 8">
    <name type="scientific">Umezawaea tangerina</name>
    <dbReference type="NCBI Taxonomy" id="84725"/>
    <lineage>
        <taxon>Bacteria</taxon>
        <taxon>Bacillati</taxon>
        <taxon>Actinomycetota</taxon>
        <taxon>Actinomycetes</taxon>
        <taxon>Pseudonocardiales</taxon>
        <taxon>Pseudonocardiaceae</taxon>
        <taxon>Umezawaea</taxon>
    </lineage>
</organism>
<dbReference type="Gene3D" id="3.20.20.60">
    <property type="entry name" value="Phosphoenolpyruvate-binding domains"/>
    <property type="match status" value="1"/>
</dbReference>
<sequence>MTPRSYLYVPGDQPGKLAGAAGRGADALILDLEDAVSPPRKDLARRAVADHLAEPGASAWVRINADAAASDIAAIGGTAGLAGVVVPKAEPESLAEVDRLLAAFDRPALPVVAMLETARGIRLLDAVAAAPRVVRLGLGEADLAGELGIRPDALRTELWPIRSQVVVASAAARLTAPVGPVDTDTRGTDTLRATTTLLLNQGFRARTAITPAQLAVINSVFSPTAEEVAAARRVLDHLANSPSGIAVDDDGRLIDAAVARTAEEVLSRAG</sequence>
<dbReference type="Pfam" id="PF03328">
    <property type="entry name" value="HpcH_HpaI"/>
    <property type="match status" value="1"/>
</dbReference>
<gene>
    <name evidence="7" type="ORF">CLV43_107360</name>
</gene>
<proteinExistence type="predicted"/>
<name>A0A2T0T2B5_9PSEU</name>
<dbReference type="EMBL" id="PVTF01000007">
    <property type="protein sequence ID" value="PRY39773.1"/>
    <property type="molecule type" value="Genomic_DNA"/>
</dbReference>
<dbReference type="GO" id="GO:0000287">
    <property type="term" value="F:magnesium ion binding"/>
    <property type="evidence" value="ECO:0007669"/>
    <property type="project" value="TreeGrafter"/>
</dbReference>
<comment type="cofactor">
    <cofactor evidence="1">
        <name>Mg(2+)</name>
        <dbReference type="ChEBI" id="CHEBI:18420"/>
    </cofactor>
</comment>
<dbReference type="GO" id="GO:0016829">
    <property type="term" value="F:lyase activity"/>
    <property type="evidence" value="ECO:0007669"/>
    <property type="project" value="UniProtKB-KW"/>
</dbReference>
<evidence type="ECO:0000256" key="2">
    <source>
        <dbReference type="ARBA" id="ARBA00022723"/>
    </source>
</evidence>
<dbReference type="Proteomes" id="UP000239494">
    <property type="component" value="Unassembled WGS sequence"/>
</dbReference>
<reference evidence="7 8" key="1">
    <citation type="submission" date="2018-03" db="EMBL/GenBank/DDBJ databases">
        <title>Genomic Encyclopedia of Archaeal and Bacterial Type Strains, Phase II (KMG-II): from individual species to whole genera.</title>
        <authorList>
            <person name="Goeker M."/>
        </authorList>
    </citation>
    <scope>NUCLEOTIDE SEQUENCE [LARGE SCALE GENOMIC DNA]</scope>
    <source>
        <strain evidence="7 8">DSM 44720</strain>
    </source>
</reference>
<dbReference type="PIRSF" id="PIRSF015582">
    <property type="entry name" value="Cit_lyase_B"/>
    <property type="match status" value="1"/>
</dbReference>
<evidence type="ECO:0000256" key="4">
    <source>
        <dbReference type="PIRSR" id="PIRSR015582-1"/>
    </source>
</evidence>
<keyword evidence="2 5" id="KW-0479">Metal-binding</keyword>
<dbReference type="InterPro" id="IPR040442">
    <property type="entry name" value="Pyrv_kinase-like_dom_sf"/>
</dbReference>
<evidence type="ECO:0000256" key="5">
    <source>
        <dbReference type="PIRSR" id="PIRSR015582-2"/>
    </source>
</evidence>
<dbReference type="GO" id="GO:0006107">
    <property type="term" value="P:oxaloacetate metabolic process"/>
    <property type="evidence" value="ECO:0007669"/>
    <property type="project" value="TreeGrafter"/>
</dbReference>
<protein>
    <submittedName>
        <fullName evidence="7">Citrate lyase subunit beta/citryl-CoA lyase</fullName>
    </submittedName>
</protein>
<dbReference type="OrthoDB" id="5172636at2"/>
<keyword evidence="7" id="KW-0456">Lyase</keyword>
<feature type="binding site" evidence="4">
    <location>
        <position position="62"/>
    </location>
    <ligand>
        <name>substrate</name>
    </ligand>
</feature>
<accession>A0A2T0T2B5</accession>
<evidence type="ECO:0000313" key="8">
    <source>
        <dbReference type="Proteomes" id="UP000239494"/>
    </source>
</evidence>
<dbReference type="RefSeq" id="WP_106189674.1">
    <property type="nucleotide sequence ID" value="NZ_PVTF01000007.1"/>
</dbReference>
<feature type="binding site" evidence="5">
    <location>
        <position position="116"/>
    </location>
    <ligand>
        <name>Mg(2+)</name>
        <dbReference type="ChEBI" id="CHEBI:18420"/>
    </ligand>
</feature>
<dbReference type="PANTHER" id="PTHR32308">
    <property type="entry name" value="LYASE BETA SUBUNIT, PUTATIVE (AFU_ORTHOLOGUE AFUA_4G13030)-RELATED"/>
    <property type="match status" value="1"/>
</dbReference>
<keyword evidence="3 5" id="KW-0460">Magnesium</keyword>
<feature type="binding site" evidence="4">
    <location>
        <position position="116"/>
    </location>
    <ligand>
        <name>substrate</name>
    </ligand>
</feature>
<dbReference type="SUPFAM" id="SSF51621">
    <property type="entry name" value="Phosphoenolpyruvate/pyruvate domain"/>
    <property type="match status" value="1"/>
</dbReference>
<comment type="caution">
    <text evidence="7">The sequence shown here is derived from an EMBL/GenBank/DDBJ whole genome shotgun (WGS) entry which is preliminary data.</text>
</comment>